<name>A0A918AAF6_9ACTN</name>
<protein>
    <recommendedName>
        <fullName evidence="3">SGNH/GDSL hydrolase family protein</fullName>
    </recommendedName>
</protein>
<dbReference type="AlphaFoldDB" id="A0A918AAF6"/>
<reference evidence="1" key="2">
    <citation type="submission" date="2020-09" db="EMBL/GenBank/DDBJ databases">
        <authorList>
            <person name="Sun Q."/>
            <person name="Zhou Y."/>
        </authorList>
    </citation>
    <scope>NUCLEOTIDE SEQUENCE</scope>
    <source>
        <strain evidence="1">CGMCC 4.7430</strain>
    </source>
</reference>
<dbReference type="Gene3D" id="3.40.50.1110">
    <property type="entry name" value="SGNH hydrolase"/>
    <property type="match status" value="1"/>
</dbReference>
<proteinExistence type="predicted"/>
<dbReference type="Proteomes" id="UP000660745">
    <property type="component" value="Unassembled WGS sequence"/>
</dbReference>
<dbReference type="CDD" id="cd00229">
    <property type="entry name" value="SGNH_hydrolase"/>
    <property type="match status" value="1"/>
</dbReference>
<accession>A0A918AAF6</accession>
<reference evidence="1" key="1">
    <citation type="journal article" date="2014" name="Int. J. Syst. Evol. Microbiol.">
        <title>Complete genome sequence of Corynebacterium casei LMG S-19264T (=DSM 44701T), isolated from a smear-ripened cheese.</title>
        <authorList>
            <consortium name="US DOE Joint Genome Institute (JGI-PGF)"/>
            <person name="Walter F."/>
            <person name="Albersmeier A."/>
            <person name="Kalinowski J."/>
            <person name="Ruckert C."/>
        </authorList>
    </citation>
    <scope>NUCLEOTIDE SEQUENCE</scope>
    <source>
        <strain evidence="1">CGMCC 4.7430</strain>
    </source>
</reference>
<evidence type="ECO:0000313" key="2">
    <source>
        <dbReference type="Proteomes" id="UP000660745"/>
    </source>
</evidence>
<organism evidence="1 2">
    <name type="scientific">Nonomuraea glycinis</name>
    <dbReference type="NCBI Taxonomy" id="2047744"/>
    <lineage>
        <taxon>Bacteria</taxon>
        <taxon>Bacillati</taxon>
        <taxon>Actinomycetota</taxon>
        <taxon>Actinomycetes</taxon>
        <taxon>Streptosporangiales</taxon>
        <taxon>Streptosporangiaceae</taxon>
        <taxon>Nonomuraea</taxon>
    </lineage>
</organism>
<sequence>MRHTWDTAAEILGHAGGTVEAMTKTSGTKTARIKASSLVPGLLGLLLLTGACAAQPAATAGAESAATAASGGQGLSKVLFIGDSIAVGEAVPLTEAFAAADVRFQSLASEGGGNVVGPFSDKKWQKLPKEIAAAEPSVVIYQITTFDWGSAKEQQAAYRKLLSTVTGAGAKLVFVTMPPIKPDDFYRPHMAELERAPAAARAVAKASSGQATVLDASAVWGSAYQRNKDGKPDRSSDGIHSCPQGAARFTVWLLDELAERFPGFTPADPKAWANTGWADDKHFKGC</sequence>
<dbReference type="SUPFAM" id="SSF52266">
    <property type="entry name" value="SGNH hydrolase"/>
    <property type="match status" value="1"/>
</dbReference>
<dbReference type="InterPro" id="IPR036514">
    <property type="entry name" value="SGNH_hydro_sf"/>
</dbReference>
<dbReference type="EMBL" id="BMNK01000014">
    <property type="protein sequence ID" value="GGP13301.1"/>
    <property type="molecule type" value="Genomic_DNA"/>
</dbReference>
<evidence type="ECO:0000313" key="1">
    <source>
        <dbReference type="EMBL" id="GGP13301.1"/>
    </source>
</evidence>
<evidence type="ECO:0008006" key="3">
    <source>
        <dbReference type="Google" id="ProtNLM"/>
    </source>
</evidence>
<gene>
    <name evidence="1" type="ORF">GCM10012278_64410</name>
</gene>
<comment type="caution">
    <text evidence="1">The sequence shown here is derived from an EMBL/GenBank/DDBJ whole genome shotgun (WGS) entry which is preliminary data.</text>
</comment>
<keyword evidence="2" id="KW-1185">Reference proteome</keyword>